<protein>
    <submittedName>
        <fullName evidence="2">Uncharacterized protein</fullName>
    </submittedName>
</protein>
<organism evidence="2 3">
    <name type="scientific">Puccinia coronata f. sp. avenae</name>
    <dbReference type="NCBI Taxonomy" id="200324"/>
    <lineage>
        <taxon>Eukaryota</taxon>
        <taxon>Fungi</taxon>
        <taxon>Dikarya</taxon>
        <taxon>Basidiomycota</taxon>
        <taxon>Pucciniomycotina</taxon>
        <taxon>Pucciniomycetes</taxon>
        <taxon>Pucciniales</taxon>
        <taxon>Pucciniaceae</taxon>
        <taxon>Puccinia</taxon>
    </lineage>
</organism>
<proteinExistence type="predicted"/>
<keyword evidence="3" id="KW-1185">Reference proteome</keyword>
<evidence type="ECO:0000313" key="2">
    <source>
        <dbReference type="EMBL" id="PLW26738.1"/>
    </source>
</evidence>
<sequence>MFDWWSDRHCPTEAPAGRSDRPVQSVPGTGRTGPAGTGRTNLSNQLALALVGQCPSDHRSNTAVRAPRELPCLTAAMVRYVTLRYPGNFSNVIAQVETLLRYRYL</sequence>
<gene>
    <name evidence="2" type="ORF">PCANC_26387</name>
</gene>
<feature type="compositionally biased region" description="Basic and acidic residues" evidence="1">
    <location>
        <begin position="1"/>
        <end position="11"/>
    </location>
</feature>
<evidence type="ECO:0000313" key="3">
    <source>
        <dbReference type="Proteomes" id="UP000235388"/>
    </source>
</evidence>
<dbReference type="Proteomes" id="UP000235388">
    <property type="component" value="Unassembled WGS sequence"/>
</dbReference>
<reference evidence="2 3" key="1">
    <citation type="submission" date="2017-11" db="EMBL/GenBank/DDBJ databases">
        <title>De novo assembly and phasing of dikaryotic genomes from two isolates of Puccinia coronata f. sp. avenae, the causal agent of oat crown rust.</title>
        <authorList>
            <person name="Miller M.E."/>
            <person name="Zhang Y."/>
            <person name="Omidvar V."/>
            <person name="Sperschneider J."/>
            <person name="Schwessinger B."/>
            <person name="Raley C."/>
            <person name="Palmer J.M."/>
            <person name="Garnica D."/>
            <person name="Upadhyaya N."/>
            <person name="Rathjen J."/>
            <person name="Taylor J.M."/>
            <person name="Park R.F."/>
            <person name="Dodds P.N."/>
            <person name="Hirsch C.D."/>
            <person name="Kianian S.F."/>
            <person name="Figueroa M."/>
        </authorList>
    </citation>
    <scope>NUCLEOTIDE SEQUENCE [LARGE SCALE GENOMIC DNA]</scope>
    <source>
        <strain evidence="2">12NC29</strain>
    </source>
</reference>
<feature type="region of interest" description="Disordered" evidence="1">
    <location>
        <begin position="1"/>
        <end position="40"/>
    </location>
</feature>
<dbReference type="EMBL" id="PGCJ01000525">
    <property type="protein sequence ID" value="PLW26738.1"/>
    <property type="molecule type" value="Genomic_DNA"/>
</dbReference>
<accession>A0A2N5TMV1</accession>
<dbReference type="AlphaFoldDB" id="A0A2N5TMV1"/>
<evidence type="ECO:0000256" key="1">
    <source>
        <dbReference type="SAM" id="MobiDB-lite"/>
    </source>
</evidence>
<comment type="caution">
    <text evidence="2">The sequence shown here is derived from an EMBL/GenBank/DDBJ whole genome shotgun (WGS) entry which is preliminary data.</text>
</comment>
<name>A0A2N5TMV1_9BASI</name>